<proteinExistence type="predicted"/>
<keyword evidence="3" id="KW-0934">Plastid</keyword>
<geneLocation type="chloroplast" evidence="3"/>
<evidence type="ECO:0000313" key="3">
    <source>
        <dbReference type="EMBL" id="BAS19093.1"/>
    </source>
</evidence>
<sequence>MNYSIFIVKIVKSPEQSFFEDDTSVTEVLVQFPQFLNKNYVDIFQISVWGSLAHDVAQYYKINDYLIIEGSLSLRENNLDTFRTKKDKELEFTVSKLYPFLLNNKNSNNLTSTFKDIPF</sequence>
<keyword evidence="3" id="KW-0150">Chloroplast</keyword>
<dbReference type="EMBL" id="AP014625">
    <property type="protein sequence ID" value="BAS19093.1"/>
    <property type="molecule type" value="Genomic_DNA"/>
</dbReference>
<gene>
    <name evidence="3" type="primary">ycf41</name>
</gene>
<dbReference type="InterPro" id="IPR000424">
    <property type="entry name" value="Primosome_PriB/ssb"/>
</dbReference>
<name>A0A0K2RW94_9STRA</name>
<protein>
    <submittedName>
        <fullName evidence="3">Conserved hypothetical plastid protein</fullName>
    </submittedName>
</protein>
<dbReference type="GeneID" id="25398340"/>
<dbReference type="RefSeq" id="YP_009163639.1">
    <property type="nucleotide sequence ID" value="NC_027746.1"/>
</dbReference>
<dbReference type="InterPro" id="IPR012340">
    <property type="entry name" value="NA-bd_OB-fold"/>
</dbReference>
<dbReference type="PROSITE" id="PS50935">
    <property type="entry name" value="SSB"/>
    <property type="match status" value="1"/>
</dbReference>
<dbReference type="Pfam" id="PF00436">
    <property type="entry name" value="SSB"/>
    <property type="match status" value="1"/>
</dbReference>
<keyword evidence="1 2" id="KW-0238">DNA-binding</keyword>
<dbReference type="SUPFAM" id="SSF50249">
    <property type="entry name" value="Nucleic acid-binding proteins"/>
    <property type="match status" value="1"/>
</dbReference>
<reference evidence="3" key="1">
    <citation type="journal article" date="2016" name="Curr. Genet.">
        <title>Sequencing and analysis of the complete organellar genomes of Parmales, a closely related group to Bacillariophyta (diatoms).</title>
        <authorList>
            <person name="Tajima N."/>
            <person name="Saitoh K."/>
            <person name="Sato S."/>
            <person name="Maruyama F."/>
            <person name="Ichinomiya M."/>
            <person name="Yoshikawa S."/>
            <person name="Kurokawa K."/>
            <person name="Ohta H."/>
            <person name="Tabata S."/>
            <person name="Kuwata A."/>
            <person name="Sato N."/>
        </authorList>
    </citation>
    <scope>NUCLEOTIDE SEQUENCE</scope>
</reference>
<accession>A0A0K2RW94</accession>
<dbReference type="AlphaFoldDB" id="A0A0K2RW94"/>
<evidence type="ECO:0000256" key="2">
    <source>
        <dbReference type="PROSITE-ProRule" id="PRU00252"/>
    </source>
</evidence>
<dbReference type="GO" id="GO:0003697">
    <property type="term" value="F:single-stranded DNA binding"/>
    <property type="evidence" value="ECO:0007669"/>
    <property type="project" value="InterPro"/>
</dbReference>
<dbReference type="Gene3D" id="2.40.50.140">
    <property type="entry name" value="Nucleic acid-binding proteins"/>
    <property type="match status" value="1"/>
</dbReference>
<organism evidence="3">
    <name type="scientific">Triparma laevis</name>
    <dbReference type="NCBI Taxonomy" id="1534972"/>
    <lineage>
        <taxon>Eukaryota</taxon>
        <taxon>Sar</taxon>
        <taxon>Stramenopiles</taxon>
        <taxon>Ochrophyta</taxon>
        <taxon>Bolidophyceae</taxon>
        <taxon>Parmales</taxon>
        <taxon>Triparmaceae</taxon>
        <taxon>Triparma</taxon>
    </lineage>
</organism>
<evidence type="ECO:0000256" key="1">
    <source>
        <dbReference type="ARBA" id="ARBA00023125"/>
    </source>
</evidence>